<feature type="region of interest" description="Disordered" evidence="1">
    <location>
        <begin position="407"/>
        <end position="427"/>
    </location>
</feature>
<dbReference type="AlphaFoldDB" id="R0LDP8"/>
<keyword evidence="3" id="KW-1185">Reference proteome</keyword>
<protein>
    <submittedName>
        <fullName evidence="2">Uncharacterized protein</fullName>
    </submittedName>
</protein>
<evidence type="ECO:0000313" key="2">
    <source>
        <dbReference type="EMBL" id="EOB03789.1"/>
    </source>
</evidence>
<evidence type="ECO:0000256" key="1">
    <source>
        <dbReference type="SAM" id="MobiDB-lite"/>
    </source>
</evidence>
<organism evidence="2 3">
    <name type="scientific">Anas platyrhynchos</name>
    <name type="common">Mallard</name>
    <name type="synonym">Anas boschas</name>
    <dbReference type="NCBI Taxonomy" id="8839"/>
    <lineage>
        <taxon>Eukaryota</taxon>
        <taxon>Metazoa</taxon>
        <taxon>Chordata</taxon>
        <taxon>Craniata</taxon>
        <taxon>Vertebrata</taxon>
        <taxon>Euteleostomi</taxon>
        <taxon>Archelosauria</taxon>
        <taxon>Archosauria</taxon>
        <taxon>Dinosauria</taxon>
        <taxon>Saurischia</taxon>
        <taxon>Theropoda</taxon>
        <taxon>Coelurosauria</taxon>
        <taxon>Aves</taxon>
        <taxon>Neognathae</taxon>
        <taxon>Galloanserae</taxon>
        <taxon>Anseriformes</taxon>
        <taxon>Anatidae</taxon>
        <taxon>Anatinae</taxon>
        <taxon>Anas</taxon>
    </lineage>
</organism>
<evidence type="ECO:0000313" key="3">
    <source>
        <dbReference type="Proteomes" id="UP000296049"/>
    </source>
</evidence>
<sequence>MVSNQAAAAQWIFEQIGGEKELEFIYPTPGAEGDQRGGCCLSQTLLPFLKSLLWQPGLPQGCWLQLALHFKATQVWEASIPSNAATYSQPRKGTAHTATGLIAHIDSITEHADVQEDYLHSIFPEKLKWYNASSPVEEEEKITSPVEEEEKNTIKCFRDNSSLHKNNQKTETKEVGTLRRSWGMGNMLRGGLNDAEAEGNVSGWEDTEVVGLRNTGIQDTDWGPPALAIPSLANPAQNDDRAVLTTLPLSYFQRLIPNPAATGEGGGVALAFSSPLVTPELVFQGHTSGDARRPAANSVLLHITYRKSPPPSFRAALGVFSRVIEEAGKIHTSTRFDLMKFPLENQNQPNSSWLMGGAEQIIAVCGMLKHGLPQKHLSPLPNHQGLQAQNHTALGLFGLAPNRRAKANSEEAGAVGSSSRALKEQGQRPNLLVPLSWSAMLLVPTALWDPPVPRRAGSELPRVNVPLLLLEHSLPRPGRAPEPNNCGSNPTEQAAAPPDPAQPRGELGDVPVPKAAPRRREQPDILSCSAIKLQLFQGDCIVESSEESQPENCKASLTSSLLNPGSESGSRLSSLLLPTALLGSAAAWGGTDLQERCAATPAASASPGGILHTTTGCLRLPRISGVFCRASGPRWSRLSPHLDARGDKPQQHPLALTKPVRGYRANWEQHRTGQLPHLGVTASSVTLGFSDPLLPAGPQALVFHIPAECL</sequence>
<name>R0LDP8_ANAPL</name>
<dbReference type="Proteomes" id="UP000296049">
    <property type="component" value="Unassembled WGS sequence"/>
</dbReference>
<accession>R0LDP8</accession>
<reference evidence="3" key="1">
    <citation type="journal article" date="2013" name="Nat. Genet.">
        <title>The duck genome and transcriptome provide insight into an avian influenza virus reservoir species.</title>
        <authorList>
            <person name="Huang Y."/>
            <person name="Li Y."/>
            <person name="Burt D.W."/>
            <person name="Chen H."/>
            <person name="Zhang Y."/>
            <person name="Qian W."/>
            <person name="Kim H."/>
            <person name="Gan S."/>
            <person name="Zhao Y."/>
            <person name="Li J."/>
            <person name="Yi K."/>
            <person name="Feng H."/>
            <person name="Zhu P."/>
            <person name="Li B."/>
            <person name="Liu Q."/>
            <person name="Fairley S."/>
            <person name="Magor K.E."/>
            <person name="Du Z."/>
            <person name="Hu X."/>
            <person name="Goodman L."/>
            <person name="Tafer H."/>
            <person name="Vignal A."/>
            <person name="Lee T."/>
            <person name="Kim K.W."/>
            <person name="Sheng Z."/>
            <person name="An Y."/>
            <person name="Searle S."/>
            <person name="Herrero J."/>
            <person name="Groenen M.A."/>
            <person name="Crooijmans R.P."/>
            <person name="Faraut T."/>
            <person name="Cai Q."/>
            <person name="Webster R.G."/>
            <person name="Aldridge J.R."/>
            <person name="Warren W.C."/>
            <person name="Bartschat S."/>
            <person name="Kehr S."/>
            <person name="Marz M."/>
            <person name="Stadler P.F."/>
            <person name="Smith J."/>
            <person name="Kraus R.H."/>
            <person name="Zhao Y."/>
            <person name="Ren L."/>
            <person name="Fei J."/>
            <person name="Morisson M."/>
            <person name="Kaiser P."/>
            <person name="Griffin D.K."/>
            <person name="Rao M."/>
            <person name="Pitel F."/>
            <person name="Wang J."/>
            <person name="Li N."/>
        </authorList>
    </citation>
    <scope>NUCLEOTIDE SEQUENCE [LARGE SCALE GENOMIC DNA]</scope>
</reference>
<proteinExistence type="predicted"/>
<gene>
    <name evidence="2" type="ORF">Anapl_00002</name>
</gene>
<feature type="region of interest" description="Disordered" evidence="1">
    <location>
        <begin position="474"/>
        <end position="523"/>
    </location>
</feature>
<dbReference type="EMBL" id="KB742833">
    <property type="protein sequence ID" value="EOB03789.1"/>
    <property type="molecule type" value="Genomic_DNA"/>
</dbReference>